<feature type="transmembrane region" description="Helical" evidence="1">
    <location>
        <begin position="246"/>
        <end position="266"/>
    </location>
</feature>
<evidence type="ECO:0000313" key="3">
    <source>
        <dbReference type="Proteomes" id="UP000293852"/>
    </source>
</evidence>
<organism evidence="2 3">
    <name type="scientific">Xylanimonas ulmi</name>
    <dbReference type="NCBI Taxonomy" id="228973"/>
    <lineage>
        <taxon>Bacteria</taxon>
        <taxon>Bacillati</taxon>
        <taxon>Actinomycetota</taxon>
        <taxon>Actinomycetes</taxon>
        <taxon>Micrococcales</taxon>
        <taxon>Promicromonosporaceae</taxon>
        <taxon>Xylanimonas</taxon>
    </lineage>
</organism>
<dbReference type="PANTHER" id="PTHR34821:SF2">
    <property type="entry name" value="INNER MEMBRANE PROTEIN YDCZ"/>
    <property type="match status" value="1"/>
</dbReference>
<evidence type="ECO:0000256" key="1">
    <source>
        <dbReference type="SAM" id="Phobius"/>
    </source>
</evidence>
<keyword evidence="1" id="KW-0472">Membrane</keyword>
<feature type="transmembrane region" description="Helical" evidence="1">
    <location>
        <begin position="206"/>
        <end position="234"/>
    </location>
</feature>
<feature type="transmembrane region" description="Helical" evidence="1">
    <location>
        <begin position="34"/>
        <end position="53"/>
    </location>
</feature>
<accession>A0A4Q7M3N1</accession>
<feature type="transmembrane region" description="Helical" evidence="1">
    <location>
        <begin position="167"/>
        <end position="186"/>
    </location>
</feature>
<proteinExistence type="predicted"/>
<comment type="caution">
    <text evidence="2">The sequence shown here is derived from an EMBL/GenBank/DDBJ whole genome shotgun (WGS) entry which is preliminary data.</text>
</comment>
<dbReference type="Pfam" id="PF04657">
    <property type="entry name" value="DMT_YdcZ"/>
    <property type="match status" value="2"/>
</dbReference>
<feature type="transmembrane region" description="Helical" evidence="1">
    <location>
        <begin position="301"/>
        <end position="320"/>
    </location>
</feature>
<dbReference type="GO" id="GO:0005886">
    <property type="term" value="C:plasma membrane"/>
    <property type="evidence" value="ECO:0007669"/>
    <property type="project" value="TreeGrafter"/>
</dbReference>
<protein>
    <submittedName>
        <fullName evidence="2">Transporter family-2 protein</fullName>
    </submittedName>
</protein>
<keyword evidence="3" id="KW-1185">Reference proteome</keyword>
<dbReference type="Proteomes" id="UP000293852">
    <property type="component" value="Unassembled WGS sequence"/>
</dbReference>
<feature type="transmembrane region" description="Helical" evidence="1">
    <location>
        <begin position="271"/>
        <end position="289"/>
    </location>
</feature>
<dbReference type="PANTHER" id="PTHR34821">
    <property type="entry name" value="INNER MEMBRANE PROTEIN YDCZ"/>
    <property type="match status" value="1"/>
</dbReference>
<name>A0A4Q7M3N1_9MICO</name>
<dbReference type="AlphaFoldDB" id="A0A4Q7M3N1"/>
<keyword evidence="1" id="KW-1133">Transmembrane helix</keyword>
<evidence type="ECO:0000313" key="2">
    <source>
        <dbReference type="EMBL" id="RZS62545.1"/>
    </source>
</evidence>
<dbReference type="EMBL" id="SGWX01000001">
    <property type="protein sequence ID" value="RZS62545.1"/>
    <property type="molecule type" value="Genomic_DNA"/>
</dbReference>
<keyword evidence="1" id="KW-0812">Transmembrane</keyword>
<reference evidence="2 3" key="1">
    <citation type="submission" date="2019-02" db="EMBL/GenBank/DDBJ databases">
        <title>Sequencing the genomes of 1000 actinobacteria strains.</title>
        <authorList>
            <person name="Klenk H.-P."/>
        </authorList>
    </citation>
    <scope>NUCLEOTIDE SEQUENCE [LARGE SCALE GENOMIC DNA]</scope>
    <source>
        <strain evidence="2 3">DSM 16932</strain>
    </source>
</reference>
<sequence>MLGVTLAVLAGVGAATQSRVNGTLADRIGSGFEAAVISFGSGLLVLTLALALWPGARAALRRVVRGLRGEPGAGHGLGGVAPRLRWWECVGGAAGGFFVATQGLTVGTLGVAVFIVAIVAGQSVSSLVVDRLGLGPGGVRLITVGRALGPVLTVAAVAVSVSGSLSAPGALGLALLPLLAGAGSSWQQAVNGRVRAVASDAPGGAAPGVCAATFLNFLVGTAVLAVALVISLLVQGPPRGTLPSEPWLYAGGVLGIAFIAISAAIVHRIGVLLLGLGMIAGQVVGALLLDVVTPGVDPPGPATYIGAVLTLVAVAAPALLHRRPAP</sequence>
<gene>
    <name evidence="2" type="ORF">EV386_2881</name>
</gene>
<feature type="transmembrane region" description="Helical" evidence="1">
    <location>
        <begin position="111"/>
        <end position="129"/>
    </location>
</feature>
<dbReference type="InterPro" id="IPR006750">
    <property type="entry name" value="YdcZ"/>
</dbReference>